<evidence type="ECO:0000313" key="3">
    <source>
        <dbReference type="EMBL" id="RPA78111.1"/>
    </source>
</evidence>
<evidence type="ECO:0000313" key="4">
    <source>
        <dbReference type="Proteomes" id="UP000275078"/>
    </source>
</evidence>
<keyword evidence="2" id="KW-1133">Transmembrane helix</keyword>
<gene>
    <name evidence="3" type="ORF">BJ508DRAFT_329626</name>
</gene>
<protein>
    <submittedName>
        <fullName evidence="3">Uncharacterized protein</fullName>
    </submittedName>
</protein>
<evidence type="ECO:0000256" key="1">
    <source>
        <dbReference type="SAM" id="MobiDB-lite"/>
    </source>
</evidence>
<keyword evidence="2" id="KW-0812">Transmembrane</keyword>
<feature type="transmembrane region" description="Helical" evidence="2">
    <location>
        <begin position="52"/>
        <end position="75"/>
    </location>
</feature>
<dbReference type="AlphaFoldDB" id="A0A3N4I1K7"/>
<dbReference type="Proteomes" id="UP000275078">
    <property type="component" value="Unassembled WGS sequence"/>
</dbReference>
<keyword evidence="4" id="KW-1185">Reference proteome</keyword>
<organism evidence="3 4">
    <name type="scientific">Ascobolus immersus RN42</name>
    <dbReference type="NCBI Taxonomy" id="1160509"/>
    <lineage>
        <taxon>Eukaryota</taxon>
        <taxon>Fungi</taxon>
        <taxon>Dikarya</taxon>
        <taxon>Ascomycota</taxon>
        <taxon>Pezizomycotina</taxon>
        <taxon>Pezizomycetes</taxon>
        <taxon>Pezizales</taxon>
        <taxon>Ascobolaceae</taxon>
        <taxon>Ascobolus</taxon>
    </lineage>
</organism>
<keyword evidence="2" id="KW-0472">Membrane</keyword>
<feature type="transmembrane region" description="Helical" evidence="2">
    <location>
        <begin position="125"/>
        <end position="149"/>
    </location>
</feature>
<evidence type="ECO:0000256" key="2">
    <source>
        <dbReference type="SAM" id="Phobius"/>
    </source>
</evidence>
<feature type="region of interest" description="Disordered" evidence="1">
    <location>
        <begin position="15"/>
        <end position="40"/>
    </location>
</feature>
<sequence>MSLQFQEADIHLVPKGPQKPLFATSLSNPRPEPTTKRASDRSMIHKMSLSNFIRLLLLLACLVLSDPAAAAVVVVSTRAAAATTTRAAQGTIYAGLIIIRNDTEVLPANPIDHSDDDASTYNPTFAVLTPLIFFGSFIALIGLLVLAYLGAQQIFQRHFGEAYEMIVVEADADEVMDGESVEESFERRAIDVDDWLAAAATDIELTNLEMDAAGGEGKERNSWAPGDAGTIEGGAFRCVITPADDEDSSDEDTRT</sequence>
<name>A0A3N4I1K7_ASCIM</name>
<dbReference type="EMBL" id="ML119716">
    <property type="protein sequence ID" value="RPA78111.1"/>
    <property type="molecule type" value="Genomic_DNA"/>
</dbReference>
<reference evidence="3 4" key="1">
    <citation type="journal article" date="2018" name="Nat. Ecol. Evol.">
        <title>Pezizomycetes genomes reveal the molecular basis of ectomycorrhizal truffle lifestyle.</title>
        <authorList>
            <person name="Murat C."/>
            <person name="Payen T."/>
            <person name="Noel B."/>
            <person name="Kuo A."/>
            <person name="Morin E."/>
            <person name="Chen J."/>
            <person name="Kohler A."/>
            <person name="Krizsan K."/>
            <person name="Balestrini R."/>
            <person name="Da Silva C."/>
            <person name="Montanini B."/>
            <person name="Hainaut M."/>
            <person name="Levati E."/>
            <person name="Barry K.W."/>
            <person name="Belfiori B."/>
            <person name="Cichocki N."/>
            <person name="Clum A."/>
            <person name="Dockter R.B."/>
            <person name="Fauchery L."/>
            <person name="Guy J."/>
            <person name="Iotti M."/>
            <person name="Le Tacon F."/>
            <person name="Lindquist E.A."/>
            <person name="Lipzen A."/>
            <person name="Malagnac F."/>
            <person name="Mello A."/>
            <person name="Molinier V."/>
            <person name="Miyauchi S."/>
            <person name="Poulain J."/>
            <person name="Riccioni C."/>
            <person name="Rubini A."/>
            <person name="Sitrit Y."/>
            <person name="Splivallo R."/>
            <person name="Traeger S."/>
            <person name="Wang M."/>
            <person name="Zifcakova L."/>
            <person name="Wipf D."/>
            <person name="Zambonelli A."/>
            <person name="Paolocci F."/>
            <person name="Nowrousian M."/>
            <person name="Ottonello S."/>
            <person name="Baldrian P."/>
            <person name="Spatafora J.W."/>
            <person name="Henrissat B."/>
            <person name="Nagy L.G."/>
            <person name="Aury J.M."/>
            <person name="Wincker P."/>
            <person name="Grigoriev I.V."/>
            <person name="Bonfante P."/>
            <person name="Martin F.M."/>
        </authorList>
    </citation>
    <scope>NUCLEOTIDE SEQUENCE [LARGE SCALE GENOMIC DNA]</scope>
    <source>
        <strain evidence="3 4">RN42</strain>
    </source>
</reference>
<proteinExistence type="predicted"/>
<accession>A0A3N4I1K7</accession>